<evidence type="ECO:0000313" key="1">
    <source>
        <dbReference type="EMBL" id="MBF0637410.1"/>
    </source>
</evidence>
<dbReference type="RefSeq" id="WP_175187496.1">
    <property type="nucleotide sequence ID" value="NZ_JABVZQ010000010.1"/>
</dbReference>
<comment type="caution">
    <text evidence="1">The sequence shown here is derived from an EMBL/GenBank/DDBJ whole genome shotgun (WGS) entry which is preliminary data.</text>
</comment>
<accession>A0ABR9XTM8</accession>
<protein>
    <submittedName>
        <fullName evidence="1">Uncharacterized protein</fullName>
    </submittedName>
</protein>
<name>A0ABR9XTM8_9CHLB</name>
<evidence type="ECO:0000313" key="2">
    <source>
        <dbReference type="Proteomes" id="UP000619838"/>
    </source>
</evidence>
<dbReference type="Proteomes" id="UP000619838">
    <property type="component" value="Unassembled WGS sequence"/>
</dbReference>
<sequence length="86" mass="9895">MPETNYQAWEKVIEYASVPLHGTMSRKIRKGVSLQVDEGKIYKDAVLFVSDLFLRVTEDSENGEAINTYYDINRISSIRTYSVKES</sequence>
<organism evidence="1 2">
    <name type="scientific">Prosthecochloris ethylica</name>
    <dbReference type="NCBI Taxonomy" id="2743976"/>
    <lineage>
        <taxon>Bacteria</taxon>
        <taxon>Pseudomonadati</taxon>
        <taxon>Chlorobiota</taxon>
        <taxon>Chlorobiia</taxon>
        <taxon>Chlorobiales</taxon>
        <taxon>Chlorobiaceae</taxon>
        <taxon>Prosthecochloris</taxon>
    </lineage>
</organism>
<gene>
    <name evidence="1" type="ORF">INT08_09555</name>
</gene>
<dbReference type="EMBL" id="JADGII010000020">
    <property type="protein sequence ID" value="MBF0637410.1"/>
    <property type="molecule type" value="Genomic_DNA"/>
</dbReference>
<reference evidence="1 2" key="1">
    <citation type="journal article" date="2020" name="Microorganisms">
        <title>Simultaneous Genome Sequencing of Prosthecochloris ethylica and Desulfuromonas acetoxidans within a Syntrophic Mixture Reveals Unique Pili and Protein Interactions.</title>
        <authorList>
            <person name="Kyndt J.A."/>
            <person name="Van Beeumen J.J."/>
            <person name="Meyer T.E."/>
        </authorList>
    </citation>
    <scope>NUCLEOTIDE SEQUENCE [LARGE SCALE GENOMIC DNA]</scope>
    <source>
        <strain evidence="1 2">N3</strain>
    </source>
</reference>
<proteinExistence type="predicted"/>
<keyword evidence="2" id="KW-1185">Reference proteome</keyword>